<dbReference type="GeneID" id="57878064"/>
<keyword evidence="2" id="KW-1185">Reference proteome</keyword>
<protein>
    <submittedName>
        <fullName evidence="1">Uncharacterized protein</fullName>
    </submittedName>
</protein>
<organism evidence="1 2">
    <name type="scientific">Xanthomonas albilineans (strain GPE PC73 / CFBP 7063)</name>
    <dbReference type="NCBI Taxonomy" id="380358"/>
    <lineage>
        <taxon>Bacteria</taxon>
        <taxon>Pseudomonadati</taxon>
        <taxon>Pseudomonadota</taxon>
        <taxon>Gammaproteobacteria</taxon>
        <taxon>Lysobacterales</taxon>
        <taxon>Lysobacteraceae</taxon>
        <taxon>Xanthomonas</taxon>
    </lineage>
</organism>
<dbReference type="Proteomes" id="UP000001890">
    <property type="component" value="Chromosome"/>
</dbReference>
<dbReference type="STRING" id="380358.XALC_2755"/>
<dbReference type="EMBL" id="FP565176">
    <property type="protein sequence ID" value="CBA17232.1"/>
    <property type="molecule type" value="Genomic_DNA"/>
</dbReference>
<dbReference type="RefSeq" id="WP_012917225.1">
    <property type="nucleotide sequence ID" value="NC_013722.1"/>
</dbReference>
<proteinExistence type="predicted"/>
<dbReference type="AlphaFoldDB" id="D2UFS1"/>
<dbReference type="KEGG" id="xal:XALC_2755"/>
<name>D2UFS1_XANAP</name>
<gene>
    <name evidence="1" type="ordered locus">XALc_2755</name>
</gene>
<sequence length="234" mass="26148">MHGISIDEVMMTAFGHIDSPVIIALPTTHNFINLSFREESRENLYISGDPDILSALHPSNKKIISRSQAISIIDATSKSKHALLPIIFSFPDQITSHPNIQIFSSRNGLSRGFCAFEILATSKYGSTLFIWQGHEFVKIEKCASASTILYHLNNYLDHADNILKSTWLTSNLQPSRSMPKVMEEAIIHINHYQSLLAMNANNANDAIKAINSINNLEGIKENIENILRKTGCRT</sequence>
<reference evidence="1 2" key="1">
    <citation type="journal article" date="2009" name="BMC Genomics">
        <title>The complete genome sequence of Xanthomonas albilineans provides new insights into the reductive genome evolution of the xylem-limited Xanthomonadaceae.</title>
        <authorList>
            <person name="Pieretti I."/>
            <person name="Royer M."/>
            <person name="Barbe V."/>
            <person name="Carrere S."/>
            <person name="Koebnik R."/>
            <person name="Cociancich S."/>
            <person name="Couloux A."/>
            <person name="Darrasse A."/>
            <person name="Gouzy J."/>
            <person name="Jacques M.A."/>
            <person name="Lauber E."/>
            <person name="Manceau C."/>
            <person name="Mangenot S."/>
            <person name="Poussier S."/>
            <person name="Segurens B."/>
            <person name="Szurek B."/>
            <person name="Verdier V."/>
            <person name="Arlat M."/>
            <person name="Rott P."/>
        </authorList>
    </citation>
    <scope>NUCLEOTIDE SEQUENCE [LARGE SCALE GENOMIC DNA]</scope>
    <source>
        <strain evidence="2">GPE PC73 / CFBP 7063</strain>
    </source>
</reference>
<evidence type="ECO:0000313" key="1">
    <source>
        <dbReference type="EMBL" id="CBA17232.1"/>
    </source>
</evidence>
<accession>D2UFS1</accession>
<evidence type="ECO:0000313" key="2">
    <source>
        <dbReference type="Proteomes" id="UP000001890"/>
    </source>
</evidence>